<dbReference type="CDD" id="cd06558">
    <property type="entry name" value="crotonase-like"/>
    <property type="match status" value="1"/>
</dbReference>
<evidence type="ECO:0000256" key="2">
    <source>
        <dbReference type="RuleBase" id="RU003707"/>
    </source>
</evidence>
<comment type="caution">
    <text evidence="3">The sequence shown here is derived from an EMBL/GenBank/DDBJ whole genome shotgun (WGS) entry which is preliminary data.</text>
</comment>
<dbReference type="GO" id="GO:0003824">
    <property type="term" value="F:catalytic activity"/>
    <property type="evidence" value="ECO:0007669"/>
    <property type="project" value="InterPro"/>
</dbReference>
<dbReference type="PANTHER" id="PTHR43459:SF1">
    <property type="entry name" value="EG:BACN32G11.4 PROTEIN"/>
    <property type="match status" value="1"/>
</dbReference>
<dbReference type="Gene3D" id="1.10.12.10">
    <property type="entry name" value="Lyase 2-enoyl-coa Hydratase, Chain A, domain 2"/>
    <property type="match status" value="1"/>
</dbReference>
<evidence type="ECO:0000313" key="4">
    <source>
        <dbReference type="Proteomes" id="UP000305539"/>
    </source>
</evidence>
<sequence length="266" mass="28745">MMECNEDAVLLEVQNGIARVRFNRPRTLNAISPELATCFLKRCREIQENGECRAVVISGEGRAFMAGGDLSRFYEDFSRAADTAQKIIEPMNEALSILVSLPLPVVASLRGPVAGAGMSVALACDLAIASRDVRFSFGYTQIGTSPDVGLSWMLPRIVGLRRAMGIALLGESLTAEQALQLGIVNRVTEEEDLDEATNALLNALAAGPTIAYGQTKRLLCASFGHDLEQQLSAELRSFQACAETEDFARGVSAFIEKRKKPQFTGA</sequence>
<keyword evidence="4" id="KW-1185">Reference proteome</keyword>
<dbReference type="PROSITE" id="PS00166">
    <property type="entry name" value="ENOYL_COA_HYDRATASE"/>
    <property type="match status" value="1"/>
</dbReference>
<dbReference type="SUPFAM" id="SSF52096">
    <property type="entry name" value="ClpP/crotonase"/>
    <property type="match status" value="1"/>
</dbReference>
<accession>A0A4U1HLI3</accession>
<protein>
    <submittedName>
        <fullName evidence="3">Enoyl-CoA hydratase</fullName>
    </submittedName>
</protein>
<proteinExistence type="inferred from homology"/>
<dbReference type="AlphaFoldDB" id="A0A4U1HLI3"/>
<comment type="similarity">
    <text evidence="1 2">Belongs to the enoyl-CoA hydratase/isomerase family.</text>
</comment>
<name>A0A4U1HLI3_9BURK</name>
<dbReference type="Gene3D" id="3.90.226.10">
    <property type="entry name" value="2-enoyl-CoA Hydratase, Chain A, domain 1"/>
    <property type="match status" value="1"/>
</dbReference>
<gene>
    <name evidence="3" type="ORF">FAZ69_29655</name>
</gene>
<dbReference type="InterPro" id="IPR014748">
    <property type="entry name" value="Enoyl-CoA_hydra_C"/>
</dbReference>
<dbReference type="EMBL" id="SWJE01000021">
    <property type="protein sequence ID" value="TKC80254.1"/>
    <property type="molecule type" value="Genomic_DNA"/>
</dbReference>
<evidence type="ECO:0000313" key="3">
    <source>
        <dbReference type="EMBL" id="TKC80254.1"/>
    </source>
</evidence>
<organism evidence="3 4">
    <name type="scientific">Trinickia terrae</name>
    <dbReference type="NCBI Taxonomy" id="2571161"/>
    <lineage>
        <taxon>Bacteria</taxon>
        <taxon>Pseudomonadati</taxon>
        <taxon>Pseudomonadota</taxon>
        <taxon>Betaproteobacteria</taxon>
        <taxon>Burkholderiales</taxon>
        <taxon>Burkholderiaceae</taxon>
        <taxon>Trinickia</taxon>
    </lineage>
</organism>
<dbReference type="InterPro" id="IPR018376">
    <property type="entry name" value="Enoyl-CoA_hyd/isom_CS"/>
</dbReference>
<dbReference type="InterPro" id="IPR029045">
    <property type="entry name" value="ClpP/crotonase-like_dom_sf"/>
</dbReference>
<dbReference type="OrthoDB" id="9777711at2"/>
<dbReference type="InterPro" id="IPR001753">
    <property type="entry name" value="Enoyl-CoA_hydra/iso"/>
</dbReference>
<evidence type="ECO:0000256" key="1">
    <source>
        <dbReference type="ARBA" id="ARBA00005254"/>
    </source>
</evidence>
<dbReference type="PANTHER" id="PTHR43459">
    <property type="entry name" value="ENOYL-COA HYDRATASE"/>
    <property type="match status" value="1"/>
</dbReference>
<reference evidence="3 4" key="1">
    <citation type="submission" date="2019-04" db="EMBL/GenBank/DDBJ databases">
        <title>Trinickia sp. 7GSK02, isolated from subtropical forest soil.</title>
        <authorList>
            <person name="Gao Z.-H."/>
            <person name="Qiu L.-H."/>
        </authorList>
    </citation>
    <scope>NUCLEOTIDE SEQUENCE [LARGE SCALE GENOMIC DNA]</scope>
    <source>
        <strain evidence="3 4">7GSK02</strain>
    </source>
</reference>
<dbReference type="Proteomes" id="UP000305539">
    <property type="component" value="Unassembled WGS sequence"/>
</dbReference>
<dbReference type="Pfam" id="PF00378">
    <property type="entry name" value="ECH_1"/>
    <property type="match status" value="1"/>
</dbReference>